<evidence type="ECO:0000313" key="2">
    <source>
        <dbReference type="EMBL" id="KOS20517.1"/>
    </source>
</evidence>
<dbReference type="OrthoDB" id="5231339at2759"/>
<dbReference type="Proteomes" id="UP000053831">
    <property type="component" value="Unassembled WGS sequence"/>
</dbReference>
<comment type="caution">
    <text evidence="2">The sequence shown here is derived from an EMBL/GenBank/DDBJ whole genome shotgun (WGS) entry which is preliminary data.</text>
</comment>
<sequence length="175" mass="18485">MAPEMKWNPKAELDLCAAILLGNQDGERVRPNWAKVSSIMEDLGYEFSKDAMAQHLSKHIMRDFKARCELASSSSGAESAANAAGPPETPKADKPRKATTPRKKGTAATTPAKDGSASAKRRRSSKKTAEDGADADAADGGSAKKTKVEENGAKTPTRVKSGIESAAKARDNQDA</sequence>
<evidence type="ECO:0000313" key="3">
    <source>
        <dbReference type="Proteomes" id="UP000053831"/>
    </source>
</evidence>
<keyword evidence="3" id="KW-1185">Reference proteome</keyword>
<dbReference type="EMBL" id="LGSR01000017">
    <property type="protein sequence ID" value="KOS20517.1"/>
    <property type="molecule type" value="Genomic_DNA"/>
</dbReference>
<feature type="region of interest" description="Disordered" evidence="1">
    <location>
        <begin position="69"/>
        <end position="175"/>
    </location>
</feature>
<proteinExistence type="predicted"/>
<feature type="compositionally biased region" description="Low complexity" evidence="1">
    <location>
        <begin position="71"/>
        <end position="86"/>
    </location>
</feature>
<organism evidence="2 3">
    <name type="scientific">Escovopsis weberi</name>
    <dbReference type="NCBI Taxonomy" id="150374"/>
    <lineage>
        <taxon>Eukaryota</taxon>
        <taxon>Fungi</taxon>
        <taxon>Dikarya</taxon>
        <taxon>Ascomycota</taxon>
        <taxon>Pezizomycotina</taxon>
        <taxon>Sordariomycetes</taxon>
        <taxon>Hypocreomycetidae</taxon>
        <taxon>Hypocreales</taxon>
        <taxon>Hypocreaceae</taxon>
        <taxon>Escovopsis</taxon>
    </lineage>
</organism>
<evidence type="ECO:0000256" key="1">
    <source>
        <dbReference type="SAM" id="MobiDB-lite"/>
    </source>
</evidence>
<accession>A0A0M8N0B7</accession>
<name>A0A0M8N0B7_ESCWE</name>
<dbReference type="STRING" id="150374.A0A0M8N0B7"/>
<protein>
    <submittedName>
        <fullName evidence="2">Uncharacterized protein</fullName>
    </submittedName>
</protein>
<reference evidence="2 3" key="1">
    <citation type="submission" date="2015-07" db="EMBL/GenBank/DDBJ databases">
        <title>The genome of the fungus Escovopsis weberi, a specialized disease agent of ant agriculture.</title>
        <authorList>
            <person name="de Man T.J."/>
            <person name="Stajich J.E."/>
            <person name="Kubicek C.P."/>
            <person name="Chenthamara K."/>
            <person name="Atanasova L."/>
            <person name="Druzhinina I.S."/>
            <person name="Birnbaum S."/>
            <person name="Barribeau S.M."/>
            <person name="Teiling C."/>
            <person name="Suen G."/>
            <person name="Currie C."/>
            <person name="Gerardo N.M."/>
        </authorList>
    </citation>
    <scope>NUCLEOTIDE SEQUENCE [LARGE SCALE GENOMIC DNA]</scope>
</reference>
<gene>
    <name evidence="2" type="ORF">ESCO_005412</name>
</gene>
<dbReference type="AlphaFoldDB" id="A0A0M8N0B7"/>